<evidence type="ECO:0000259" key="2">
    <source>
        <dbReference type="Pfam" id="PF07589"/>
    </source>
</evidence>
<name>A0AA87Y4Y2_9BURK</name>
<comment type="caution">
    <text evidence="3">The sequence shown here is derived from an EMBL/GenBank/DDBJ whole genome shotgun (WGS) entry which is preliminary data.</text>
</comment>
<dbReference type="Proteomes" id="UP000619512">
    <property type="component" value="Unassembled WGS sequence"/>
</dbReference>
<proteinExistence type="predicted"/>
<dbReference type="NCBIfam" id="TIGR02595">
    <property type="entry name" value="PEP_CTERM"/>
    <property type="match status" value="1"/>
</dbReference>
<feature type="compositionally biased region" description="Polar residues" evidence="1">
    <location>
        <begin position="13"/>
        <end position="24"/>
    </location>
</feature>
<organism evidence="3 4">
    <name type="scientific">Pseudoduganella plicata</name>
    <dbReference type="NCBI Taxonomy" id="321984"/>
    <lineage>
        <taxon>Bacteria</taxon>
        <taxon>Pseudomonadati</taxon>
        <taxon>Pseudomonadota</taxon>
        <taxon>Betaproteobacteria</taxon>
        <taxon>Burkholderiales</taxon>
        <taxon>Oxalobacteraceae</taxon>
        <taxon>Telluria group</taxon>
        <taxon>Pseudoduganella</taxon>
    </lineage>
</organism>
<evidence type="ECO:0000256" key="1">
    <source>
        <dbReference type="SAM" id="MobiDB-lite"/>
    </source>
</evidence>
<accession>A0AA87Y4Y2</accession>
<feature type="domain" description="Ice-binding protein C-terminal" evidence="2">
    <location>
        <begin position="77"/>
        <end position="100"/>
    </location>
</feature>
<gene>
    <name evidence="3" type="ORF">GCM10007388_07590</name>
</gene>
<dbReference type="InterPro" id="IPR013424">
    <property type="entry name" value="Ice-binding_C"/>
</dbReference>
<dbReference type="Pfam" id="PF07589">
    <property type="entry name" value="PEP-CTERM"/>
    <property type="match status" value="1"/>
</dbReference>
<evidence type="ECO:0000313" key="4">
    <source>
        <dbReference type="Proteomes" id="UP000619512"/>
    </source>
</evidence>
<protein>
    <recommendedName>
        <fullName evidence="2">Ice-binding protein C-terminal domain-containing protein</fullName>
    </recommendedName>
</protein>
<reference evidence="3" key="1">
    <citation type="journal article" date="2014" name="Int. J. Syst. Evol. Microbiol.">
        <title>Complete genome sequence of Corynebacterium casei LMG S-19264T (=DSM 44701T), isolated from a smear-ripened cheese.</title>
        <authorList>
            <consortium name="US DOE Joint Genome Institute (JGI-PGF)"/>
            <person name="Walter F."/>
            <person name="Albersmeier A."/>
            <person name="Kalinowski J."/>
            <person name="Ruckert C."/>
        </authorList>
    </citation>
    <scope>NUCLEOTIDE SEQUENCE</scope>
    <source>
        <strain evidence="3">KCTC 12344</strain>
    </source>
</reference>
<reference evidence="3" key="2">
    <citation type="submission" date="2022-12" db="EMBL/GenBank/DDBJ databases">
        <authorList>
            <person name="Sun Q."/>
            <person name="Kim S."/>
        </authorList>
    </citation>
    <scope>NUCLEOTIDE SEQUENCE</scope>
    <source>
        <strain evidence="3">KCTC 12344</strain>
    </source>
</reference>
<sequence length="102" mass="11015">MSWTPCWRKSKRSQTPGTPFQLTSVFGYDTETKDDLITPRDRGAHDGIGGISPPLFWRGPCLGGPASDVAHVNVSMVPEPETYGMMLAGLLAIGAIARKRAN</sequence>
<evidence type="ECO:0000313" key="3">
    <source>
        <dbReference type="EMBL" id="GGY77296.1"/>
    </source>
</evidence>
<dbReference type="EMBL" id="BMWW01000001">
    <property type="protein sequence ID" value="GGY77296.1"/>
    <property type="molecule type" value="Genomic_DNA"/>
</dbReference>
<dbReference type="AlphaFoldDB" id="A0AA87Y4Y2"/>
<feature type="region of interest" description="Disordered" evidence="1">
    <location>
        <begin position="1"/>
        <end position="24"/>
    </location>
</feature>